<organism evidence="16 17">
    <name type="scientific">Ananas comosus</name>
    <name type="common">Pineapple</name>
    <name type="synonym">Ananas ananas</name>
    <dbReference type="NCBI Taxonomy" id="4615"/>
    <lineage>
        <taxon>Eukaryota</taxon>
        <taxon>Viridiplantae</taxon>
        <taxon>Streptophyta</taxon>
        <taxon>Embryophyta</taxon>
        <taxon>Tracheophyta</taxon>
        <taxon>Spermatophyta</taxon>
        <taxon>Magnoliopsida</taxon>
        <taxon>Liliopsida</taxon>
        <taxon>Poales</taxon>
        <taxon>Bromeliaceae</taxon>
        <taxon>Bromelioideae</taxon>
        <taxon>Ananas</taxon>
    </lineage>
</organism>
<evidence type="ECO:0000256" key="2">
    <source>
        <dbReference type="ARBA" id="ARBA00004906"/>
    </source>
</evidence>
<name>A0A6P5EJY6_ANACO</name>
<dbReference type="PANTHER" id="PTHR45768:SF18">
    <property type="entry name" value="RING-H2 FINGER PROTEIN ATL47-RELATED"/>
    <property type="match status" value="1"/>
</dbReference>
<evidence type="ECO:0000256" key="13">
    <source>
        <dbReference type="SAM" id="MobiDB-lite"/>
    </source>
</evidence>
<keyword evidence="9 14" id="KW-1133">Transmembrane helix</keyword>
<dbReference type="InterPro" id="IPR001841">
    <property type="entry name" value="Znf_RING"/>
</dbReference>
<evidence type="ECO:0000313" key="17">
    <source>
        <dbReference type="RefSeq" id="XP_020081793.1"/>
    </source>
</evidence>
<reference evidence="16" key="1">
    <citation type="journal article" date="2015" name="Nat. Genet.">
        <title>The pineapple genome and the evolution of CAM photosynthesis.</title>
        <authorList>
            <person name="Ming R."/>
            <person name="VanBuren R."/>
            <person name="Wai C.M."/>
            <person name="Tang H."/>
            <person name="Schatz M.C."/>
            <person name="Bowers J.E."/>
            <person name="Lyons E."/>
            <person name="Wang M.L."/>
            <person name="Chen J."/>
            <person name="Biggers E."/>
            <person name="Zhang J."/>
            <person name="Huang L."/>
            <person name="Zhang L."/>
            <person name="Miao W."/>
            <person name="Zhang J."/>
            <person name="Ye Z."/>
            <person name="Miao C."/>
            <person name="Lin Z."/>
            <person name="Wang H."/>
            <person name="Zhou H."/>
            <person name="Yim W.C."/>
            <person name="Priest H.D."/>
            <person name="Zheng C."/>
            <person name="Woodhouse M."/>
            <person name="Edger P.P."/>
            <person name="Guyot R."/>
            <person name="Guo H.B."/>
            <person name="Guo H."/>
            <person name="Zheng G."/>
            <person name="Singh R."/>
            <person name="Sharma A."/>
            <person name="Min X."/>
            <person name="Zheng Y."/>
            <person name="Lee H."/>
            <person name="Gurtowski J."/>
            <person name="Sedlazeck F.J."/>
            <person name="Harkess A."/>
            <person name="McKain M.R."/>
            <person name="Liao Z."/>
            <person name="Fang J."/>
            <person name="Liu J."/>
            <person name="Zhang X."/>
            <person name="Zhang Q."/>
            <person name="Hu W."/>
            <person name="Qin Y."/>
            <person name="Wang K."/>
            <person name="Chen L.Y."/>
            <person name="Shirley N."/>
            <person name="Lin Y.R."/>
            <person name="Liu L.Y."/>
            <person name="Hernandez A.G."/>
            <person name="Wright C.L."/>
            <person name="Bulone V."/>
            <person name="Tuskan G.A."/>
            <person name="Heath K."/>
            <person name="Zee F."/>
            <person name="Moore P.H."/>
            <person name="Sunkar R."/>
            <person name="Leebens-Mack J.H."/>
            <person name="Mockler T."/>
            <person name="Bennetzen J.L."/>
            <person name="Freeling M."/>
            <person name="Sankoff D."/>
            <person name="Paterson A.H."/>
            <person name="Zhu X."/>
            <person name="Yang X."/>
            <person name="Smith J.A."/>
            <person name="Cushman J.C."/>
            <person name="Paull R.E."/>
            <person name="Yu Q."/>
        </authorList>
    </citation>
    <scope>NUCLEOTIDE SEQUENCE [LARGE SCALE GENOMIC DNA]</scope>
    <source>
        <strain evidence="16">cv. F153</strain>
    </source>
</reference>
<dbReference type="SUPFAM" id="SSF57850">
    <property type="entry name" value="RING/U-box"/>
    <property type="match status" value="1"/>
</dbReference>
<evidence type="ECO:0000256" key="14">
    <source>
        <dbReference type="SAM" id="Phobius"/>
    </source>
</evidence>
<accession>A0A6P5EJY6</accession>
<feature type="compositionally biased region" description="Gly residues" evidence="13">
    <location>
        <begin position="179"/>
        <end position="190"/>
    </location>
</feature>
<evidence type="ECO:0000313" key="16">
    <source>
        <dbReference type="Proteomes" id="UP000515123"/>
    </source>
</evidence>
<proteinExistence type="inferred from homology"/>
<reference evidence="17" key="2">
    <citation type="submission" date="2025-08" db="UniProtKB">
        <authorList>
            <consortium name="RefSeq"/>
        </authorList>
    </citation>
    <scope>IDENTIFICATION</scope>
    <source>
        <tissue evidence="17">Leaf</tissue>
    </source>
</reference>
<feature type="region of interest" description="Disordered" evidence="13">
    <location>
        <begin position="176"/>
        <end position="199"/>
    </location>
</feature>
<evidence type="ECO:0000256" key="1">
    <source>
        <dbReference type="ARBA" id="ARBA00004167"/>
    </source>
</evidence>
<gene>
    <name evidence="17" type="primary">LOC109705473</name>
</gene>
<evidence type="ECO:0000256" key="11">
    <source>
        <dbReference type="ARBA" id="ARBA00024209"/>
    </source>
</evidence>
<dbReference type="RefSeq" id="XP_020081793.1">
    <property type="nucleotide sequence ID" value="XM_020226204.1"/>
</dbReference>
<evidence type="ECO:0000256" key="5">
    <source>
        <dbReference type="ARBA" id="ARBA00022723"/>
    </source>
</evidence>
<keyword evidence="10 14" id="KW-0472">Membrane</keyword>
<dbReference type="PANTHER" id="PTHR45768">
    <property type="entry name" value="E3 UBIQUITIN-PROTEIN LIGASE RNF13-LIKE"/>
    <property type="match status" value="1"/>
</dbReference>
<keyword evidence="6 12" id="KW-0863">Zinc-finger</keyword>
<evidence type="ECO:0000256" key="8">
    <source>
        <dbReference type="ARBA" id="ARBA00022833"/>
    </source>
</evidence>
<comment type="similarity">
    <text evidence="11">Belongs to the RING-type zinc finger family. ATL subfamily.</text>
</comment>
<dbReference type="GO" id="GO:0016020">
    <property type="term" value="C:membrane"/>
    <property type="evidence" value="ECO:0007669"/>
    <property type="project" value="UniProtKB-SubCell"/>
</dbReference>
<sequence length="231" mass="25130">MRCCYSRSRSLSSVAAMAPSLVAPSSVLQLNLSSGFYTVIVFFFAFLCFVLLWGYCRRGSSGHRTAAATAAALHGHRLMQQLQHHPHGRFFPTAASRPLPSMPYGSIKGVRATETGNPPEDCVVCLTKFEEGEDVKVIPMCAHVFHPQCIDRWLVLNDSCPLCRCCSISVSEMAATGGSTNGGGGGGGGGGEEEERDVVREEEVTMAMEQIQMITEERARQRTIPLRSRSI</sequence>
<evidence type="ECO:0000256" key="6">
    <source>
        <dbReference type="ARBA" id="ARBA00022771"/>
    </source>
</evidence>
<dbReference type="GeneID" id="109705473"/>
<evidence type="ECO:0000256" key="4">
    <source>
        <dbReference type="ARBA" id="ARBA00022692"/>
    </source>
</evidence>
<keyword evidence="4 14" id="KW-0812">Transmembrane</keyword>
<protein>
    <submittedName>
        <fullName evidence="17">RING-H2 finger protein ATL50</fullName>
    </submittedName>
</protein>
<dbReference type="GO" id="GO:0016740">
    <property type="term" value="F:transferase activity"/>
    <property type="evidence" value="ECO:0007669"/>
    <property type="project" value="UniProtKB-KW"/>
</dbReference>
<evidence type="ECO:0000256" key="7">
    <source>
        <dbReference type="ARBA" id="ARBA00022786"/>
    </source>
</evidence>
<dbReference type="OrthoDB" id="8062037at2759"/>
<keyword evidence="8" id="KW-0862">Zinc</keyword>
<feature type="domain" description="RING-type" evidence="15">
    <location>
        <begin position="122"/>
        <end position="164"/>
    </location>
</feature>
<feature type="transmembrane region" description="Helical" evidence="14">
    <location>
        <begin position="34"/>
        <end position="55"/>
    </location>
</feature>
<evidence type="ECO:0000256" key="9">
    <source>
        <dbReference type="ARBA" id="ARBA00022989"/>
    </source>
</evidence>
<dbReference type="PROSITE" id="PS50089">
    <property type="entry name" value="ZF_RING_2"/>
    <property type="match status" value="1"/>
</dbReference>
<dbReference type="SMART" id="SM00184">
    <property type="entry name" value="RING"/>
    <property type="match status" value="1"/>
</dbReference>
<dbReference type="Pfam" id="PF13639">
    <property type="entry name" value="zf-RING_2"/>
    <property type="match status" value="1"/>
</dbReference>
<evidence type="ECO:0000259" key="15">
    <source>
        <dbReference type="PROSITE" id="PS50089"/>
    </source>
</evidence>
<evidence type="ECO:0000256" key="3">
    <source>
        <dbReference type="ARBA" id="ARBA00022679"/>
    </source>
</evidence>
<dbReference type="GO" id="GO:0008270">
    <property type="term" value="F:zinc ion binding"/>
    <property type="evidence" value="ECO:0007669"/>
    <property type="project" value="UniProtKB-KW"/>
</dbReference>
<evidence type="ECO:0000256" key="10">
    <source>
        <dbReference type="ARBA" id="ARBA00023136"/>
    </source>
</evidence>
<keyword evidence="7" id="KW-0833">Ubl conjugation pathway</keyword>
<dbReference type="AlphaFoldDB" id="A0A6P5EJY6"/>
<keyword evidence="3" id="KW-0808">Transferase</keyword>
<dbReference type="Gene3D" id="3.30.40.10">
    <property type="entry name" value="Zinc/RING finger domain, C3HC4 (zinc finger)"/>
    <property type="match status" value="1"/>
</dbReference>
<keyword evidence="16" id="KW-1185">Reference proteome</keyword>
<comment type="subcellular location">
    <subcellularLocation>
        <location evidence="1">Membrane</location>
        <topology evidence="1">Single-pass membrane protein</topology>
    </subcellularLocation>
</comment>
<keyword evidence="5" id="KW-0479">Metal-binding</keyword>
<dbReference type="InterPro" id="IPR013083">
    <property type="entry name" value="Znf_RING/FYVE/PHD"/>
</dbReference>
<dbReference type="Proteomes" id="UP000515123">
    <property type="component" value="Unplaced"/>
</dbReference>
<comment type="pathway">
    <text evidence="2">Protein modification; protein ubiquitination.</text>
</comment>
<evidence type="ECO:0000256" key="12">
    <source>
        <dbReference type="PROSITE-ProRule" id="PRU00175"/>
    </source>
</evidence>